<dbReference type="AlphaFoldDB" id="A0A0L6U6D1"/>
<dbReference type="EMBL" id="LAVV01015181">
    <property type="protein sequence ID" value="KNZ44083.1"/>
    <property type="molecule type" value="Genomic_DNA"/>
</dbReference>
<organism evidence="1 2">
    <name type="scientific">Puccinia sorghi</name>
    <dbReference type="NCBI Taxonomy" id="27349"/>
    <lineage>
        <taxon>Eukaryota</taxon>
        <taxon>Fungi</taxon>
        <taxon>Dikarya</taxon>
        <taxon>Basidiomycota</taxon>
        <taxon>Pucciniomycotina</taxon>
        <taxon>Pucciniomycetes</taxon>
        <taxon>Pucciniales</taxon>
        <taxon>Pucciniaceae</taxon>
        <taxon>Puccinia</taxon>
    </lineage>
</organism>
<reference evidence="1 2" key="1">
    <citation type="submission" date="2015-08" db="EMBL/GenBank/DDBJ databases">
        <title>Next Generation Sequencing and Analysis of the Genome of Puccinia sorghi L Schw, the Causal Agent of Maize Common Rust.</title>
        <authorList>
            <person name="Rochi L."/>
            <person name="Burguener G."/>
            <person name="Darino M."/>
            <person name="Turjanski A."/>
            <person name="Kreff E."/>
            <person name="Dieguez M.J."/>
            <person name="Sacco F."/>
        </authorList>
    </citation>
    <scope>NUCLEOTIDE SEQUENCE [LARGE SCALE GENOMIC DNA]</scope>
    <source>
        <strain evidence="1 2">RO10H11247</strain>
    </source>
</reference>
<dbReference type="Proteomes" id="UP000037035">
    <property type="component" value="Unassembled WGS sequence"/>
</dbReference>
<name>A0A0L6U6D1_9BASI</name>
<evidence type="ECO:0000313" key="2">
    <source>
        <dbReference type="Proteomes" id="UP000037035"/>
    </source>
</evidence>
<accession>A0A0L6U6D1</accession>
<sequence length="412" mass="46821">MWSLNGSLAGACCIVSQIIPNTSSISTINFLNVSIACPVTLLHVIVADSSTMLQFSVADTSTNLHVSVSYTSNTLQVSIADTQDMLQMIHKIHYSISCTLRGSTNELCSSCFIFCFSKSCSVSCQRLVLMTSPKDCVICFSLFAEWQTNHSATFLSCQAVEPTMSFFNYLLGIFDMESSDHVITLYMCEPNPESMFSVHDEARFNIIKYVLCFHIPLHPLSSTFHQWLQLCDSCLIISSLKNAVHQSKKILEQCTGFFKMPHCCFREHKYSQKHRFLLVEFNHSGKVDALQHAMRRAHSNFQSLFELSRTSFPSMNPHFDVLAPLEPHDADRDHLFKVICFFLSHIGMRVRIKSMLVQDFRRKILKCGHSWCNKAGQGRRRYMTTGMGSVAFFRVDNHLCCNITYEIKIAVT</sequence>
<protein>
    <submittedName>
        <fullName evidence="1">Uncharacterized protein</fullName>
    </submittedName>
</protein>
<keyword evidence="2" id="KW-1185">Reference proteome</keyword>
<evidence type="ECO:0000313" key="1">
    <source>
        <dbReference type="EMBL" id="KNZ44083.1"/>
    </source>
</evidence>
<comment type="caution">
    <text evidence="1">The sequence shown here is derived from an EMBL/GenBank/DDBJ whole genome shotgun (WGS) entry which is preliminary data.</text>
</comment>
<proteinExistence type="predicted"/>
<dbReference type="VEuPathDB" id="FungiDB:VP01_951g3"/>
<gene>
    <name evidence="1" type="ORF">VP01_951g3</name>
</gene>